<dbReference type="Proteomes" id="UP000822688">
    <property type="component" value="Chromosome 4"/>
</dbReference>
<name>A0A8T0IG45_CERPU</name>
<evidence type="ECO:0000256" key="3">
    <source>
        <dbReference type="ARBA" id="ARBA00023069"/>
    </source>
</evidence>
<keyword evidence="8" id="KW-1185">Reference proteome</keyword>
<evidence type="ECO:0000256" key="5">
    <source>
        <dbReference type="SAM" id="Coils"/>
    </source>
</evidence>
<dbReference type="Pfam" id="PF10498">
    <property type="entry name" value="IFT57"/>
    <property type="match status" value="1"/>
</dbReference>
<reference evidence="7" key="1">
    <citation type="submission" date="2020-06" db="EMBL/GenBank/DDBJ databases">
        <title>WGS assembly of Ceratodon purpureus strain R40.</title>
        <authorList>
            <person name="Carey S.B."/>
            <person name="Jenkins J."/>
            <person name="Shu S."/>
            <person name="Lovell J.T."/>
            <person name="Sreedasyam A."/>
            <person name="Maumus F."/>
            <person name="Tiley G.P."/>
            <person name="Fernandez-Pozo N."/>
            <person name="Barry K."/>
            <person name="Chen C."/>
            <person name="Wang M."/>
            <person name="Lipzen A."/>
            <person name="Daum C."/>
            <person name="Saski C.A."/>
            <person name="Payton A.C."/>
            <person name="Mcbreen J.C."/>
            <person name="Conrad R.E."/>
            <person name="Kollar L.M."/>
            <person name="Olsson S."/>
            <person name="Huttunen S."/>
            <person name="Landis J.B."/>
            <person name="Wickett N.J."/>
            <person name="Johnson M.G."/>
            <person name="Rensing S.A."/>
            <person name="Grimwood J."/>
            <person name="Schmutz J."/>
            <person name="Mcdaniel S.F."/>
        </authorList>
    </citation>
    <scope>NUCLEOTIDE SEQUENCE</scope>
    <source>
        <strain evidence="7">R40</strain>
    </source>
</reference>
<dbReference type="GO" id="GO:0042073">
    <property type="term" value="P:intraciliary transport"/>
    <property type="evidence" value="ECO:0007669"/>
    <property type="project" value="TreeGrafter"/>
</dbReference>
<organism evidence="7 8">
    <name type="scientific">Ceratodon purpureus</name>
    <name type="common">Fire moss</name>
    <name type="synonym">Dicranum purpureum</name>
    <dbReference type="NCBI Taxonomy" id="3225"/>
    <lineage>
        <taxon>Eukaryota</taxon>
        <taxon>Viridiplantae</taxon>
        <taxon>Streptophyta</taxon>
        <taxon>Embryophyta</taxon>
        <taxon>Bryophyta</taxon>
        <taxon>Bryophytina</taxon>
        <taxon>Bryopsida</taxon>
        <taxon>Dicranidae</taxon>
        <taxon>Pseudoditrichales</taxon>
        <taxon>Ditrichaceae</taxon>
        <taxon>Ceratodon</taxon>
    </lineage>
</organism>
<feature type="coiled-coil region" evidence="5">
    <location>
        <begin position="367"/>
        <end position="394"/>
    </location>
</feature>
<comment type="caution">
    <text evidence="7">The sequence shown here is derived from an EMBL/GenBank/DDBJ whole genome shotgun (WGS) entry which is preliminary data.</text>
</comment>
<keyword evidence="4" id="KW-0966">Cell projection</keyword>
<feature type="region of interest" description="Disordered" evidence="6">
    <location>
        <begin position="1"/>
        <end position="33"/>
    </location>
</feature>
<sequence>MEPCILRSGEFADQRPSNNQQSSPKEEDPTRSRVMETEMRGNFMMELIVDKLKLLNYERQFCNSRSPPWPRLHKFYFTLPSANRNEQFLYFSTMVAWLFTLLGCHFSTPSEADDPNLTCSKILLELISLGFAAPSWPPARLKQGYGDAVCTVLDTLCNLALNAIKYEFQPITHLYEEKSFSTVVNSTPQNDCSELYEEQDTEDIDATPRIAIETLDHQTLATNPNSSVIANKWKLDLERVAPNLRIVVVADGNDWRAHMEQANKLFAETMARFVSEKGQLQRFEEGVMLSLEKLESHENFVNLELEGLISEYVAVKGRLVAVEEKFGAIGEVMQKLAGEHGKVLEALEQVKQKMVEKGNEISDLSPLLQMKSAMQRLRLELREMEVQIGVLEHTFVHVNIRQAKGGGIDEAKG</sequence>
<evidence type="ECO:0000256" key="6">
    <source>
        <dbReference type="SAM" id="MobiDB-lite"/>
    </source>
</evidence>
<evidence type="ECO:0000256" key="4">
    <source>
        <dbReference type="ARBA" id="ARBA00023273"/>
    </source>
</evidence>
<comment type="subcellular location">
    <subcellularLocation>
        <location evidence="1">Cell projection</location>
        <location evidence="1">Cilium</location>
    </subcellularLocation>
</comment>
<dbReference type="GO" id="GO:0005929">
    <property type="term" value="C:cilium"/>
    <property type="evidence" value="ECO:0007669"/>
    <property type="project" value="UniProtKB-SubCell"/>
</dbReference>
<keyword evidence="5" id="KW-0175">Coiled coil</keyword>
<keyword evidence="3" id="KW-0969">Cilium</keyword>
<dbReference type="GO" id="GO:0005794">
    <property type="term" value="C:Golgi apparatus"/>
    <property type="evidence" value="ECO:0007669"/>
    <property type="project" value="TreeGrafter"/>
</dbReference>
<feature type="compositionally biased region" description="Basic and acidic residues" evidence="6">
    <location>
        <begin position="24"/>
        <end position="33"/>
    </location>
</feature>
<protein>
    <submittedName>
        <fullName evidence="7">Uncharacterized protein</fullName>
    </submittedName>
</protein>
<dbReference type="EMBL" id="CM026424">
    <property type="protein sequence ID" value="KAG0581518.1"/>
    <property type="molecule type" value="Genomic_DNA"/>
</dbReference>
<evidence type="ECO:0000256" key="2">
    <source>
        <dbReference type="ARBA" id="ARBA00009415"/>
    </source>
</evidence>
<evidence type="ECO:0000256" key="1">
    <source>
        <dbReference type="ARBA" id="ARBA00004138"/>
    </source>
</evidence>
<dbReference type="InterPro" id="IPR019530">
    <property type="entry name" value="Intra-flagellar_transport_57"/>
</dbReference>
<dbReference type="AlphaFoldDB" id="A0A8T0IG45"/>
<comment type="similarity">
    <text evidence="2">Belongs to the IFT57 family.</text>
</comment>
<evidence type="ECO:0000313" key="7">
    <source>
        <dbReference type="EMBL" id="KAG0581518.1"/>
    </source>
</evidence>
<evidence type="ECO:0000313" key="8">
    <source>
        <dbReference type="Proteomes" id="UP000822688"/>
    </source>
</evidence>
<dbReference type="GO" id="GO:1905515">
    <property type="term" value="P:non-motile cilium assembly"/>
    <property type="evidence" value="ECO:0007669"/>
    <property type="project" value="TreeGrafter"/>
</dbReference>
<dbReference type="PANTHER" id="PTHR16011">
    <property type="entry name" value="IFT57/HIPPI"/>
    <property type="match status" value="1"/>
</dbReference>
<dbReference type="GO" id="GO:0030992">
    <property type="term" value="C:intraciliary transport particle B"/>
    <property type="evidence" value="ECO:0007669"/>
    <property type="project" value="TreeGrafter"/>
</dbReference>
<gene>
    <name evidence="7" type="ORF">KC19_4G257700</name>
</gene>
<accession>A0A8T0IG45</accession>
<dbReference type="PANTHER" id="PTHR16011:SF0">
    <property type="entry name" value="INTRAFLAGELLAR TRANSPORT PROTEIN 57 HOMOLOG"/>
    <property type="match status" value="1"/>
</dbReference>
<dbReference type="GO" id="GO:0005815">
    <property type="term" value="C:microtubule organizing center"/>
    <property type="evidence" value="ECO:0007669"/>
    <property type="project" value="TreeGrafter"/>
</dbReference>
<proteinExistence type="inferred from homology"/>